<reference evidence="1 2" key="1">
    <citation type="journal article" date="2022" name="Allergy">
        <title>Genome assembly and annotation of Periplaneta americana reveal a comprehensive cockroach allergen profile.</title>
        <authorList>
            <person name="Wang L."/>
            <person name="Xiong Q."/>
            <person name="Saelim N."/>
            <person name="Wang L."/>
            <person name="Nong W."/>
            <person name="Wan A.T."/>
            <person name="Shi M."/>
            <person name="Liu X."/>
            <person name="Cao Q."/>
            <person name="Hui J.H.L."/>
            <person name="Sookrung N."/>
            <person name="Leung T.F."/>
            <person name="Tungtrongchitr A."/>
            <person name="Tsui S.K.W."/>
        </authorList>
    </citation>
    <scope>NUCLEOTIDE SEQUENCE [LARGE SCALE GENOMIC DNA]</scope>
    <source>
        <strain evidence="1">PWHHKU_190912</strain>
    </source>
</reference>
<dbReference type="EMBL" id="JAJSOF020000041">
    <property type="protein sequence ID" value="KAJ4425829.1"/>
    <property type="molecule type" value="Genomic_DNA"/>
</dbReference>
<accession>A0ABQ8RVT8</accession>
<evidence type="ECO:0000313" key="1">
    <source>
        <dbReference type="EMBL" id="KAJ4425829.1"/>
    </source>
</evidence>
<name>A0ABQ8RVT8_PERAM</name>
<organism evidence="1 2">
    <name type="scientific">Periplaneta americana</name>
    <name type="common">American cockroach</name>
    <name type="synonym">Blatta americana</name>
    <dbReference type="NCBI Taxonomy" id="6978"/>
    <lineage>
        <taxon>Eukaryota</taxon>
        <taxon>Metazoa</taxon>
        <taxon>Ecdysozoa</taxon>
        <taxon>Arthropoda</taxon>
        <taxon>Hexapoda</taxon>
        <taxon>Insecta</taxon>
        <taxon>Pterygota</taxon>
        <taxon>Neoptera</taxon>
        <taxon>Polyneoptera</taxon>
        <taxon>Dictyoptera</taxon>
        <taxon>Blattodea</taxon>
        <taxon>Blattoidea</taxon>
        <taxon>Blattidae</taxon>
        <taxon>Blattinae</taxon>
        <taxon>Periplaneta</taxon>
    </lineage>
</organism>
<keyword evidence="2" id="KW-1185">Reference proteome</keyword>
<evidence type="ECO:0000313" key="2">
    <source>
        <dbReference type="Proteomes" id="UP001148838"/>
    </source>
</evidence>
<dbReference type="Proteomes" id="UP001148838">
    <property type="component" value="Unassembled WGS sequence"/>
</dbReference>
<comment type="caution">
    <text evidence="1">The sequence shown here is derived from an EMBL/GenBank/DDBJ whole genome shotgun (WGS) entry which is preliminary data.</text>
</comment>
<proteinExistence type="predicted"/>
<gene>
    <name evidence="1" type="ORF">ANN_27455</name>
</gene>
<protein>
    <submittedName>
        <fullName evidence="1">Uncharacterized protein</fullName>
    </submittedName>
</protein>
<sequence length="107" mass="12428">MMSAGNAGELRRTQRPRRASLRVETLTPSTIDIFAYCDGIMGRDGKFKYRGATVTNINDTRKEIKRRINKGNACYYSVEKLLSSSLFSKNLKVRIYKTIEYRYILMF</sequence>